<feature type="region of interest" description="Disordered" evidence="1">
    <location>
        <begin position="1"/>
        <end position="56"/>
    </location>
</feature>
<gene>
    <name evidence="2" type="ORF">ADN00_14230</name>
</gene>
<reference evidence="2 3" key="1">
    <citation type="submission" date="2015-07" db="EMBL/GenBank/DDBJ databases">
        <title>Genome sequence of Ornatilinea apprima DSM 23815.</title>
        <authorList>
            <person name="Hemp J."/>
            <person name="Ward L.M."/>
            <person name="Pace L.A."/>
            <person name="Fischer W.W."/>
        </authorList>
    </citation>
    <scope>NUCLEOTIDE SEQUENCE [LARGE SCALE GENOMIC DNA]</scope>
    <source>
        <strain evidence="2 3">P3M-1</strain>
    </source>
</reference>
<keyword evidence="3" id="KW-1185">Reference proteome</keyword>
<accession>A0A0P6XEX4</accession>
<feature type="compositionally biased region" description="Acidic residues" evidence="1">
    <location>
        <begin position="8"/>
        <end position="19"/>
    </location>
</feature>
<dbReference type="Proteomes" id="UP000050417">
    <property type="component" value="Unassembled WGS sequence"/>
</dbReference>
<sequence length="90" mass="10217">MDYINDPGWDDEPLYDDQSNDYPPGWDNQPPYHPPSKAFDNNPTTRKPSAPPPQSSPGCLASLFGFALIDRIMFPSDEEGFDDFLDDLFF</sequence>
<evidence type="ECO:0000256" key="1">
    <source>
        <dbReference type="SAM" id="MobiDB-lite"/>
    </source>
</evidence>
<dbReference type="EMBL" id="LGCL01000034">
    <property type="protein sequence ID" value="KPL73725.1"/>
    <property type="molecule type" value="Genomic_DNA"/>
</dbReference>
<comment type="caution">
    <text evidence="2">The sequence shown here is derived from an EMBL/GenBank/DDBJ whole genome shotgun (WGS) entry which is preliminary data.</text>
</comment>
<dbReference type="AlphaFoldDB" id="A0A0P6XEX4"/>
<dbReference type="RefSeq" id="WP_075063696.1">
    <property type="nucleotide sequence ID" value="NZ_LGCL01000034.1"/>
</dbReference>
<dbReference type="STRING" id="1134406.ADN00_14230"/>
<evidence type="ECO:0000313" key="2">
    <source>
        <dbReference type="EMBL" id="KPL73725.1"/>
    </source>
</evidence>
<organism evidence="2 3">
    <name type="scientific">Ornatilinea apprima</name>
    <dbReference type="NCBI Taxonomy" id="1134406"/>
    <lineage>
        <taxon>Bacteria</taxon>
        <taxon>Bacillati</taxon>
        <taxon>Chloroflexota</taxon>
        <taxon>Anaerolineae</taxon>
        <taxon>Anaerolineales</taxon>
        <taxon>Anaerolineaceae</taxon>
        <taxon>Ornatilinea</taxon>
    </lineage>
</organism>
<evidence type="ECO:0000313" key="3">
    <source>
        <dbReference type="Proteomes" id="UP000050417"/>
    </source>
</evidence>
<name>A0A0P6XEX4_9CHLR</name>
<protein>
    <submittedName>
        <fullName evidence="2">Uncharacterized protein</fullName>
    </submittedName>
</protein>
<proteinExistence type="predicted"/>